<sequence>MVHILGLCASPRREGATAYALRMVLEGAQGVSEEIETSMVTLAGKRIAPCTDCKACIRSHS</sequence>
<protein>
    <submittedName>
        <fullName evidence="4">Flavodoxin family protein</fullName>
    </submittedName>
</protein>
<dbReference type="Pfam" id="PF03358">
    <property type="entry name" value="FMN_red"/>
    <property type="match status" value="1"/>
</dbReference>
<proteinExistence type="predicted"/>
<dbReference type="PANTHER" id="PTHR43278:SF4">
    <property type="entry name" value="NAD(P)H-DEPENDENT FMN-CONTAINING OXIDOREDUCTASE YWQN-RELATED"/>
    <property type="match status" value="1"/>
</dbReference>
<gene>
    <name evidence="4" type="ORF">INF37_10120</name>
</gene>
<keyword evidence="5" id="KW-1185">Reference proteome</keyword>
<dbReference type="EMBL" id="JADCKF010000008">
    <property type="protein sequence ID" value="MBE5056353.1"/>
    <property type="molecule type" value="Genomic_DNA"/>
</dbReference>
<dbReference type="InterPro" id="IPR005025">
    <property type="entry name" value="FMN_Rdtase-like_dom"/>
</dbReference>
<evidence type="ECO:0000259" key="3">
    <source>
        <dbReference type="Pfam" id="PF03358"/>
    </source>
</evidence>
<reference evidence="4 5" key="1">
    <citation type="submission" date="2020-10" db="EMBL/GenBank/DDBJ databases">
        <title>ChiBAC.</title>
        <authorList>
            <person name="Zenner C."/>
            <person name="Hitch T.C.A."/>
            <person name="Clavel T."/>
        </authorList>
    </citation>
    <scope>NUCLEOTIDE SEQUENCE [LARGE SCALE GENOMIC DNA]</scope>
    <source>
        <strain evidence="4 5">DSM 107456</strain>
    </source>
</reference>
<dbReference type="Gene3D" id="3.40.50.360">
    <property type="match status" value="1"/>
</dbReference>
<dbReference type="InterPro" id="IPR029039">
    <property type="entry name" value="Flavoprotein-like_sf"/>
</dbReference>
<evidence type="ECO:0000256" key="1">
    <source>
        <dbReference type="ARBA" id="ARBA00022630"/>
    </source>
</evidence>
<accession>A0ABR9RCT3</accession>
<name>A0ABR9RCT3_9FIRM</name>
<keyword evidence="1" id="KW-0285">Flavoprotein</keyword>
<dbReference type="PANTHER" id="PTHR43278">
    <property type="entry name" value="NAD(P)H-DEPENDENT FMN-CONTAINING OXIDOREDUCTASE YWQN-RELATED"/>
    <property type="match status" value="1"/>
</dbReference>
<comment type="caution">
    <text evidence="4">The sequence shown here is derived from an EMBL/GenBank/DDBJ whole genome shotgun (WGS) entry which is preliminary data.</text>
</comment>
<dbReference type="Proteomes" id="UP000806211">
    <property type="component" value="Unassembled WGS sequence"/>
</dbReference>
<dbReference type="SUPFAM" id="SSF52218">
    <property type="entry name" value="Flavoproteins"/>
    <property type="match status" value="1"/>
</dbReference>
<organism evidence="4 5">
    <name type="scientific">Pseudoflavonifractor gallinarum</name>
    <dbReference type="NCBI Taxonomy" id="2779352"/>
    <lineage>
        <taxon>Bacteria</taxon>
        <taxon>Bacillati</taxon>
        <taxon>Bacillota</taxon>
        <taxon>Clostridia</taxon>
        <taxon>Eubacteriales</taxon>
        <taxon>Oscillospiraceae</taxon>
        <taxon>Pseudoflavonifractor</taxon>
    </lineage>
</organism>
<evidence type="ECO:0000313" key="5">
    <source>
        <dbReference type="Proteomes" id="UP000806211"/>
    </source>
</evidence>
<evidence type="ECO:0000256" key="2">
    <source>
        <dbReference type="ARBA" id="ARBA00022643"/>
    </source>
</evidence>
<feature type="domain" description="NADPH-dependent FMN reductase-like" evidence="3">
    <location>
        <begin position="3"/>
        <end position="55"/>
    </location>
</feature>
<keyword evidence="2" id="KW-0288">FMN</keyword>
<dbReference type="InterPro" id="IPR051796">
    <property type="entry name" value="ISF_SsuE-like"/>
</dbReference>
<evidence type="ECO:0000313" key="4">
    <source>
        <dbReference type="EMBL" id="MBE5056353.1"/>
    </source>
</evidence>